<evidence type="ECO:0000256" key="12">
    <source>
        <dbReference type="ARBA" id="ARBA00022842"/>
    </source>
</evidence>
<comment type="similarity">
    <text evidence="3">Belongs to the archaeal riboflavin kinase family.</text>
</comment>
<evidence type="ECO:0000259" key="17">
    <source>
        <dbReference type="Pfam" id="PF01982"/>
    </source>
</evidence>
<keyword evidence="11 18" id="KW-0418">Kinase</keyword>
<dbReference type="Proteomes" id="UP000769766">
    <property type="component" value="Unassembled WGS sequence"/>
</dbReference>
<dbReference type="InterPro" id="IPR023602">
    <property type="entry name" value="Riboflavin_kinase_CTP-dep"/>
</dbReference>
<dbReference type="Gene3D" id="2.40.30.30">
    <property type="entry name" value="Riboflavin kinase-like"/>
    <property type="match status" value="1"/>
</dbReference>
<dbReference type="InterPro" id="IPR023465">
    <property type="entry name" value="Riboflavin_kinase_dom_sf"/>
</dbReference>
<dbReference type="InterPro" id="IPR039063">
    <property type="entry name" value="RibK_CTP-dep"/>
</dbReference>
<evidence type="ECO:0000256" key="16">
    <source>
        <dbReference type="ARBA" id="ARBA00047857"/>
    </source>
</evidence>
<evidence type="ECO:0000313" key="18">
    <source>
        <dbReference type="EMBL" id="MBI2877234.1"/>
    </source>
</evidence>
<comment type="pathway">
    <text evidence="2">Cofactor biosynthesis; FMN biosynthesis; FMN from riboflavin (CTP route): step 1/1.</text>
</comment>
<evidence type="ECO:0000256" key="3">
    <source>
        <dbReference type="ARBA" id="ARBA00006428"/>
    </source>
</evidence>
<evidence type="ECO:0000256" key="8">
    <source>
        <dbReference type="ARBA" id="ARBA00022679"/>
    </source>
</evidence>
<keyword evidence="10" id="KW-0547">Nucleotide-binding</keyword>
<name>A0A932CQ53_UNCTE</name>
<comment type="catalytic activity">
    <reaction evidence="16">
        <text>riboflavin + CTP = CDP + FMN + H(+)</text>
        <dbReference type="Rhea" id="RHEA:25021"/>
        <dbReference type="ChEBI" id="CHEBI:15378"/>
        <dbReference type="ChEBI" id="CHEBI:37563"/>
        <dbReference type="ChEBI" id="CHEBI:57986"/>
        <dbReference type="ChEBI" id="CHEBI:58069"/>
        <dbReference type="ChEBI" id="CHEBI:58210"/>
        <dbReference type="EC" id="2.7.1.161"/>
    </reaction>
</comment>
<evidence type="ECO:0000256" key="14">
    <source>
        <dbReference type="ARBA" id="ARBA00030544"/>
    </source>
</evidence>
<keyword evidence="7" id="KW-0288">FMN</keyword>
<evidence type="ECO:0000256" key="7">
    <source>
        <dbReference type="ARBA" id="ARBA00022643"/>
    </source>
</evidence>
<dbReference type="Pfam" id="PF01982">
    <property type="entry name" value="CTP-dep_RFKase"/>
    <property type="match status" value="1"/>
</dbReference>
<dbReference type="GO" id="GO:0009231">
    <property type="term" value="P:riboflavin biosynthetic process"/>
    <property type="evidence" value="ECO:0007669"/>
    <property type="project" value="InterPro"/>
</dbReference>
<keyword evidence="12" id="KW-0460">Magnesium</keyword>
<organism evidence="18 19">
    <name type="scientific">Tectimicrobiota bacterium</name>
    <dbReference type="NCBI Taxonomy" id="2528274"/>
    <lineage>
        <taxon>Bacteria</taxon>
        <taxon>Pseudomonadati</taxon>
        <taxon>Nitrospinota/Tectimicrobiota group</taxon>
        <taxon>Candidatus Tectimicrobiota</taxon>
    </lineage>
</organism>
<evidence type="ECO:0000256" key="13">
    <source>
        <dbReference type="ARBA" id="ARBA00029789"/>
    </source>
</evidence>
<dbReference type="EC" id="2.7.1.161" evidence="4"/>
<evidence type="ECO:0000313" key="19">
    <source>
        <dbReference type="Proteomes" id="UP000769766"/>
    </source>
</evidence>
<dbReference type="AlphaFoldDB" id="A0A932CQ53"/>
<keyword evidence="8" id="KW-0808">Transferase</keyword>
<dbReference type="GO" id="GO:0046872">
    <property type="term" value="F:metal ion binding"/>
    <property type="evidence" value="ECO:0007669"/>
    <property type="project" value="UniProtKB-KW"/>
</dbReference>
<comment type="caution">
    <text evidence="18">The sequence shown here is derived from an EMBL/GenBank/DDBJ whole genome shotgun (WGS) entry which is preliminary data.</text>
</comment>
<sequence>MMKDREAQKEVHLKGVVVSGLGEGRFFTELPWAREQFIGKVGIDPYPGTLNLRLDSAEGLKQWEALRGHPGITIVPPEAGFCNGKCFRILIQGRVPGAIVFPEVAGYPVDKLEVIASCNLKEALGIRDGDEILLEVVPFFWKR</sequence>
<protein>
    <recommendedName>
        <fullName evidence="5">Riboflavin kinase</fullName>
        <ecNumber evidence="4">2.7.1.161</ecNumber>
    </recommendedName>
    <alternativeName>
        <fullName evidence="14">CTP-dependent riboflavin kinase</fullName>
    </alternativeName>
    <alternativeName>
        <fullName evidence="15">CTP:riboflavin 5'-phosphotransferase</fullName>
    </alternativeName>
    <alternativeName>
        <fullName evidence="13">Flavokinase</fullName>
    </alternativeName>
</protein>
<evidence type="ECO:0000256" key="10">
    <source>
        <dbReference type="ARBA" id="ARBA00022741"/>
    </source>
</evidence>
<evidence type="ECO:0000256" key="9">
    <source>
        <dbReference type="ARBA" id="ARBA00022723"/>
    </source>
</evidence>
<keyword evidence="6" id="KW-0285">Flavoprotein</keyword>
<comment type="cofactor">
    <cofactor evidence="1">
        <name>Mg(2+)</name>
        <dbReference type="ChEBI" id="CHEBI:18420"/>
    </cofactor>
</comment>
<keyword evidence="9" id="KW-0479">Metal-binding</keyword>
<evidence type="ECO:0000256" key="11">
    <source>
        <dbReference type="ARBA" id="ARBA00022777"/>
    </source>
</evidence>
<gene>
    <name evidence="18" type="ORF">HYY20_10160</name>
</gene>
<dbReference type="GO" id="GO:0008531">
    <property type="term" value="F:riboflavin kinase activity"/>
    <property type="evidence" value="ECO:0007669"/>
    <property type="project" value="InterPro"/>
</dbReference>
<dbReference type="GO" id="GO:0000166">
    <property type="term" value="F:nucleotide binding"/>
    <property type="evidence" value="ECO:0007669"/>
    <property type="project" value="UniProtKB-KW"/>
</dbReference>
<feature type="domain" description="Riboflavin kinase" evidence="17">
    <location>
        <begin position="17"/>
        <end position="136"/>
    </location>
</feature>
<proteinExistence type="inferred from homology"/>
<dbReference type="SUPFAM" id="SSF82114">
    <property type="entry name" value="Riboflavin kinase-like"/>
    <property type="match status" value="1"/>
</dbReference>
<evidence type="ECO:0000256" key="4">
    <source>
        <dbReference type="ARBA" id="ARBA00011987"/>
    </source>
</evidence>
<dbReference type="EMBL" id="JACPRF010000306">
    <property type="protein sequence ID" value="MBI2877234.1"/>
    <property type="molecule type" value="Genomic_DNA"/>
</dbReference>
<reference evidence="18" key="1">
    <citation type="submission" date="2020-07" db="EMBL/GenBank/DDBJ databases">
        <title>Huge and variable diversity of episymbiotic CPR bacteria and DPANN archaea in groundwater ecosystems.</title>
        <authorList>
            <person name="He C.Y."/>
            <person name="Keren R."/>
            <person name="Whittaker M."/>
            <person name="Farag I.F."/>
            <person name="Doudna J."/>
            <person name="Cate J.H.D."/>
            <person name="Banfield J.F."/>
        </authorList>
    </citation>
    <scope>NUCLEOTIDE SEQUENCE</scope>
    <source>
        <strain evidence="18">NC_groundwater_672_Ag_B-0.1um_62_36</strain>
    </source>
</reference>
<evidence type="ECO:0000256" key="5">
    <source>
        <dbReference type="ARBA" id="ARBA00017394"/>
    </source>
</evidence>
<evidence type="ECO:0000256" key="1">
    <source>
        <dbReference type="ARBA" id="ARBA00001946"/>
    </source>
</evidence>
<accession>A0A932CQ53</accession>
<evidence type="ECO:0000256" key="6">
    <source>
        <dbReference type="ARBA" id="ARBA00022630"/>
    </source>
</evidence>
<evidence type="ECO:0000256" key="15">
    <source>
        <dbReference type="ARBA" id="ARBA00033116"/>
    </source>
</evidence>
<dbReference type="PANTHER" id="PTHR40706:SF1">
    <property type="entry name" value="RIBOFLAVIN KINASE"/>
    <property type="match status" value="1"/>
</dbReference>
<dbReference type="PANTHER" id="PTHR40706">
    <property type="entry name" value="RIBOFLAVIN KINASE"/>
    <property type="match status" value="1"/>
</dbReference>
<evidence type="ECO:0000256" key="2">
    <source>
        <dbReference type="ARBA" id="ARBA00005219"/>
    </source>
</evidence>